<protein>
    <submittedName>
        <fullName evidence="1">Uncharacterized protein</fullName>
    </submittedName>
</protein>
<evidence type="ECO:0000313" key="1">
    <source>
        <dbReference type="EMBL" id="KYC64701.1"/>
    </source>
</evidence>
<evidence type="ECO:0000313" key="2">
    <source>
        <dbReference type="Proteomes" id="UP000075288"/>
    </source>
</evidence>
<organism evidence="1 2">
    <name type="scientific">Heyndrickxia coagulans</name>
    <name type="common">Weizmannia coagulans</name>
    <dbReference type="NCBI Taxonomy" id="1398"/>
    <lineage>
        <taxon>Bacteria</taxon>
        <taxon>Bacillati</taxon>
        <taxon>Bacillota</taxon>
        <taxon>Bacilli</taxon>
        <taxon>Bacillales</taxon>
        <taxon>Bacillaceae</taxon>
        <taxon>Heyndrickxia</taxon>
    </lineage>
</organism>
<sequence length="92" mass="10740">MTRLAGSDIAGKIMIMIARNLNNRISKGYETYGQTLDDCPDDAYDWQQMQIEELLDGLQYMAKENAILRKKLSSEIRENMRLRRLLERGTKE</sequence>
<reference evidence="1 2" key="1">
    <citation type="submission" date="2016-01" db="EMBL/GenBank/DDBJ databases">
        <title>Genome Sequences of Twelve Sporeforming Bacillus Species Isolated from Foods.</title>
        <authorList>
            <person name="Berendsen E.M."/>
            <person name="Wells-Bennik M.H."/>
            <person name="Krawcyk A.O."/>
            <person name="De Jong A."/>
            <person name="Holsappel S."/>
            <person name="Eijlander R.T."/>
            <person name="Kuipers O.P."/>
        </authorList>
    </citation>
    <scope>NUCLEOTIDE SEQUENCE [LARGE SCALE GENOMIC DNA]</scope>
    <source>
        <strain evidence="1 2">B4098</strain>
    </source>
</reference>
<dbReference type="Proteomes" id="UP000075288">
    <property type="component" value="Unassembled WGS sequence"/>
</dbReference>
<comment type="caution">
    <text evidence="1">The sequence shown here is derived from an EMBL/GenBank/DDBJ whole genome shotgun (WGS) entry which is preliminary data.</text>
</comment>
<proteinExistence type="predicted"/>
<accession>A0A150K5U8</accession>
<gene>
    <name evidence="1" type="ORF">B4098_3394</name>
</gene>
<dbReference type="AlphaFoldDB" id="A0A150K5U8"/>
<dbReference type="EMBL" id="LQYG01000024">
    <property type="protein sequence ID" value="KYC64701.1"/>
    <property type="molecule type" value="Genomic_DNA"/>
</dbReference>
<dbReference type="RefSeq" id="WP_061566346.1">
    <property type="nucleotide sequence ID" value="NZ_LQYG01000024.1"/>
</dbReference>
<dbReference type="PATRIC" id="fig|1398.26.peg.1824"/>
<name>A0A150K5U8_HEYCO</name>